<sequence length="113" mass="11356">MTASHTLATEDLTLGHGGRAVVEGLDPTLAAGRITVIVGADARGNSTAQDDAPVAAALKATHTTGLHRTRGTTVVMMDSRVVECPGSGEPLVLPIGRHHSRVAGSGIAAAGSR</sequence>
<evidence type="ECO:0000313" key="1">
    <source>
        <dbReference type="EMBL" id="MDT0405687.1"/>
    </source>
</evidence>
<dbReference type="EMBL" id="JAVRFB010000027">
    <property type="protein sequence ID" value="MDT0405687.1"/>
    <property type="molecule type" value="Genomic_DNA"/>
</dbReference>
<proteinExistence type="predicted"/>
<accession>A0ABU2QMJ3</accession>
<gene>
    <name evidence="1" type="ORF">RM528_27990</name>
</gene>
<name>A0ABU2QMJ3_9ACTN</name>
<dbReference type="Proteomes" id="UP001180503">
    <property type="component" value="Unassembled WGS sequence"/>
</dbReference>
<dbReference type="RefSeq" id="WP_030211926.1">
    <property type="nucleotide sequence ID" value="NZ_JAVRFB010000027.1"/>
</dbReference>
<protein>
    <submittedName>
        <fullName evidence="1">Uncharacterized protein</fullName>
    </submittedName>
</protein>
<comment type="caution">
    <text evidence="1">The sequence shown here is derived from an EMBL/GenBank/DDBJ whole genome shotgun (WGS) entry which is preliminary data.</text>
</comment>
<reference evidence="2" key="1">
    <citation type="submission" date="2023-07" db="EMBL/GenBank/DDBJ databases">
        <title>30 novel species of actinomycetes from the DSMZ collection.</title>
        <authorList>
            <person name="Nouioui I."/>
        </authorList>
    </citation>
    <scope>NUCLEOTIDE SEQUENCE [LARGE SCALE GENOMIC DNA]</scope>
    <source>
        <strain evidence="2">DSM 41635</strain>
    </source>
</reference>
<organism evidence="1 2">
    <name type="scientific">Streptomyces edwardsiae</name>
    <dbReference type="NCBI Taxonomy" id="3075527"/>
    <lineage>
        <taxon>Bacteria</taxon>
        <taxon>Bacillati</taxon>
        <taxon>Actinomycetota</taxon>
        <taxon>Actinomycetes</taxon>
        <taxon>Kitasatosporales</taxon>
        <taxon>Streptomycetaceae</taxon>
        <taxon>Streptomyces</taxon>
    </lineage>
</organism>
<evidence type="ECO:0000313" key="2">
    <source>
        <dbReference type="Proteomes" id="UP001180503"/>
    </source>
</evidence>